<name>A0A9X3PMV3_9ACTN</name>
<evidence type="ECO:0000256" key="1">
    <source>
        <dbReference type="SAM" id="Phobius"/>
    </source>
</evidence>
<keyword evidence="3" id="KW-1185">Reference proteome</keyword>
<keyword evidence="1" id="KW-1133">Transmembrane helix</keyword>
<sequence>MNLQDDPEAMFRTALPEAPPPAAFDLDRIVRDGYRVRRRQRAMVGGAAATGVAAIAAVLALSVLGLPGADEEASPPADSVEDTAMAGYPYAQSEVFGTEEERALLEENTEAAFGPLIEQVGGVVQEDIEPFSFRPRQSPGNYGQTWLRSYETSVSVDGGDDEEDTPLHVRALLPGGWTAEPGPVTEQLFPQHVISASGSPWNEDADWTDELETTDVDGGRTLTTVNHECAYEALLTYPDGSGLHAVWDMGCGEGAQEFAIAFEDFTEAVAAMPEVAFDTSELRPVEELVEVPTGWLYDAGWEESAQEAAEASADAARDMFQAEMPGSSLGEGTAEYLGSSNHGAVVERRYHASGVMEFADSGGEAPFNLNYTLPGGWVPGISDSADFGPELHRCLDSAVCESETEYDGTVWTFEELIEPQEVPEGASDPDEYTNHQLEVTRFDPDGWAAAISVQWTGSAPFEREDITDILGALPAPEYDASATPEIPEN</sequence>
<accession>A0A9X3PMV3</accession>
<evidence type="ECO:0000313" key="2">
    <source>
        <dbReference type="EMBL" id="MDA1361640.1"/>
    </source>
</evidence>
<dbReference type="AlphaFoldDB" id="A0A9X3PMV3"/>
<reference evidence="2" key="1">
    <citation type="submission" date="2022-12" db="EMBL/GenBank/DDBJ databases">
        <title>Gycomyces niveus sp.nov.,a novel actinomycete isolated from soil in Shouguan.</title>
        <authorList>
            <person name="Yang X."/>
        </authorList>
    </citation>
    <scope>NUCLEOTIDE SEQUENCE</scope>
    <source>
        <strain evidence="2">NEAU-A15</strain>
    </source>
</reference>
<proteinExistence type="predicted"/>
<evidence type="ECO:0000313" key="3">
    <source>
        <dbReference type="Proteomes" id="UP001146067"/>
    </source>
</evidence>
<dbReference type="RefSeq" id="WP_270111662.1">
    <property type="nucleotide sequence ID" value="NZ_JAPZVP010000015.1"/>
</dbReference>
<dbReference type="Proteomes" id="UP001146067">
    <property type="component" value="Unassembled WGS sequence"/>
</dbReference>
<protein>
    <submittedName>
        <fullName evidence="2">Uncharacterized protein</fullName>
    </submittedName>
</protein>
<dbReference type="EMBL" id="JAPZVP010000015">
    <property type="protein sequence ID" value="MDA1361640.1"/>
    <property type="molecule type" value="Genomic_DNA"/>
</dbReference>
<keyword evidence="1" id="KW-0812">Transmembrane</keyword>
<organism evidence="2 3">
    <name type="scientific">Glycomyces luteolus</name>
    <dbReference type="NCBI Taxonomy" id="2670330"/>
    <lineage>
        <taxon>Bacteria</taxon>
        <taxon>Bacillati</taxon>
        <taxon>Actinomycetota</taxon>
        <taxon>Actinomycetes</taxon>
        <taxon>Glycomycetales</taxon>
        <taxon>Glycomycetaceae</taxon>
        <taxon>Glycomyces</taxon>
    </lineage>
</organism>
<comment type="caution">
    <text evidence="2">The sequence shown here is derived from an EMBL/GenBank/DDBJ whole genome shotgun (WGS) entry which is preliminary data.</text>
</comment>
<keyword evidence="1" id="KW-0472">Membrane</keyword>
<feature type="transmembrane region" description="Helical" evidence="1">
    <location>
        <begin position="44"/>
        <end position="66"/>
    </location>
</feature>
<gene>
    <name evidence="2" type="ORF">O1R50_18580</name>
</gene>